<dbReference type="InterPro" id="IPR051748">
    <property type="entry name" value="TNF_Ligand_Superfamily"/>
</dbReference>
<dbReference type="Pfam" id="PF00229">
    <property type="entry name" value="TNF"/>
    <property type="match status" value="1"/>
</dbReference>
<keyword evidence="8" id="KW-1133">Transmembrane helix</keyword>
<accession>A0AAD9VVM1</accession>
<comment type="similarity">
    <text evidence="2">Belongs to the tumor necrosis factor family.</text>
</comment>
<dbReference type="PANTHER" id="PTHR15151:SF24">
    <property type="entry name" value="A PROLIFERATION-INDUCING LIGAND-LIKE PROTEIN-RELATED"/>
    <property type="match status" value="1"/>
</dbReference>
<reference evidence="10" key="2">
    <citation type="journal article" date="2023" name="Commun. Biol.">
        <title>Intrasexual cuticular hydrocarbon dimorphism in a wasp sheds light on hydrocarbon biosynthesis genes in Hymenoptera.</title>
        <authorList>
            <person name="Moris V.C."/>
            <person name="Podsiadlowski L."/>
            <person name="Martin S."/>
            <person name="Oeyen J.P."/>
            <person name="Donath A."/>
            <person name="Petersen M."/>
            <person name="Wilbrandt J."/>
            <person name="Misof B."/>
            <person name="Liedtke D."/>
            <person name="Thamm M."/>
            <person name="Scheiner R."/>
            <person name="Schmitt T."/>
            <person name="Niehuis O."/>
        </authorList>
    </citation>
    <scope>NUCLEOTIDE SEQUENCE</scope>
    <source>
        <strain evidence="10">GBR_01_08_01A</strain>
    </source>
</reference>
<evidence type="ECO:0000256" key="4">
    <source>
        <dbReference type="ARBA" id="ARBA00022525"/>
    </source>
</evidence>
<feature type="region of interest" description="Disordered" evidence="7">
    <location>
        <begin position="145"/>
        <end position="172"/>
    </location>
</feature>
<reference evidence="10" key="1">
    <citation type="submission" date="2021-08" db="EMBL/GenBank/DDBJ databases">
        <authorList>
            <person name="Misof B."/>
            <person name="Oliver O."/>
            <person name="Podsiadlowski L."/>
            <person name="Donath A."/>
            <person name="Peters R."/>
            <person name="Mayer C."/>
            <person name="Rust J."/>
            <person name="Gunkel S."/>
            <person name="Lesny P."/>
            <person name="Martin S."/>
            <person name="Oeyen J.P."/>
            <person name="Petersen M."/>
            <person name="Panagiotis P."/>
            <person name="Wilbrandt J."/>
            <person name="Tanja T."/>
        </authorList>
    </citation>
    <scope>NUCLEOTIDE SEQUENCE</scope>
    <source>
        <strain evidence="10">GBR_01_08_01A</strain>
        <tissue evidence="10">Thorax + abdomen</tissue>
    </source>
</reference>
<dbReference type="Gene3D" id="2.60.120.40">
    <property type="match status" value="1"/>
</dbReference>
<dbReference type="EMBL" id="JAIFRP010000004">
    <property type="protein sequence ID" value="KAK2588514.1"/>
    <property type="molecule type" value="Genomic_DNA"/>
</dbReference>
<protein>
    <recommendedName>
        <fullName evidence="9">THD domain-containing protein</fullName>
    </recommendedName>
</protein>
<dbReference type="AlphaFoldDB" id="A0AAD9VVM1"/>
<evidence type="ECO:0000256" key="5">
    <source>
        <dbReference type="ARBA" id="ARBA00023157"/>
    </source>
</evidence>
<dbReference type="SUPFAM" id="SSF49842">
    <property type="entry name" value="TNF-like"/>
    <property type="match status" value="1"/>
</dbReference>
<keyword evidence="6" id="KW-0325">Glycoprotein</keyword>
<sequence length="552" mass="63123">MTTVLSDEDGNAMKLKRKFLNGSNVKEESRSFLNFSRENLDISHTDLEEGFNKQRFKPNRYMILSTSALLIALLCFGLETWKLRCSLANAREIEELKRDVKSLKHRFIQQDLLDELKAFEEQLYAGESTDEEDPGEVDIENAEYDSNYDDEDSSVSHDYSADSETTSTPDPVSDKTLVEILAALRKVEAKRGEEFEKNVRDNHRNIERERLEGRIEDIDVRGNEDKFKEQHGETRQQNEEAADMIDPIKRKRSIREENESLGAAITSRAPRQRNHTRKVTGSRHRLHTNEDSGRIATNNDRVLSGPISGLFPERHPPKKFYSHTHSETSRAFSSSRYDDGNLSVEMARSTLQTREEKDHAVGRSNMEIAGVSRELRRSVTRRHLRVPRQVYAVHYGADSILFSNEDEHTGNGRARHGNGIFKAWRPSDWVTDLNMDRHFALASDGRLTVNEAGLYLVYAQIHYLDEHDENGFHLLVNGRPVLQCTIFSPGVGHKSRSCFSAQVTILHAGDILVLKDIGINRYTLFQHDKSFFGLAKLGESRQQRYPSTPPPL</sequence>
<dbReference type="GO" id="GO:0016020">
    <property type="term" value="C:membrane"/>
    <property type="evidence" value="ECO:0007669"/>
    <property type="project" value="InterPro"/>
</dbReference>
<evidence type="ECO:0000313" key="10">
    <source>
        <dbReference type="EMBL" id="KAK2588514.1"/>
    </source>
</evidence>
<dbReference type="GO" id="GO:0006955">
    <property type="term" value="P:immune response"/>
    <property type="evidence" value="ECO:0007669"/>
    <property type="project" value="InterPro"/>
</dbReference>
<dbReference type="GO" id="GO:0005615">
    <property type="term" value="C:extracellular space"/>
    <property type="evidence" value="ECO:0007669"/>
    <property type="project" value="UniProtKB-KW"/>
</dbReference>
<keyword evidence="5" id="KW-1015">Disulfide bond</keyword>
<comment type="subcellular location">
    <subcellularLocation>
        <location evidence="1">Secreted</location>
    </subcellularLocation>
</comment>
<keyword evidence="3" id="KW-0202">Cytokine</keyword>
<keyword evidence="8" id="KW-0812">Transmembrane</keyword>
<keyword evidence="4" id="KW-0964">Secreted</keyword>
<feature type="domain" description="THD" evidence="9">
    <location>
        <begin position="391"/>
        <end position="537"/>
    </location>
</feature>
<feature type="region of interest" description="Disordered" evidence="7">
    <location>
        <begin position="261"/>
        <end position="287"/>
    </location>
</feature>
<evidence type="ECO:0000313" key="11">
    <source>
        <dbReference type="Proteomes" id="UP001258017"/>
    </source>
</evidence>
<gene>
    <name evidence="10" type="ORF">KPH14_001090</name>
</gene>
<feature type="transmembrane region" description="Helical" evidence="8">
    <location>
        <begin position="61"/>
        <end position="81"/>
    </location>
</feature>
<evidence type="ECO:0000256" key="6">
    <source>
        <dbReference type="ARBA" id="ARBA00023180"/>
    </source>
</evidence>
<keyword evidence="8" id="KW-0472">Membrane</keyword>
<dbReference type="InterPro" id="IPR021184">
    <property type="entry name" value="TNF_CS"/>
</dbReference>
<organism evidence="10 11">
    <name type="scientific">Odynerus spinipes</name>
    <dbReference type="NCBI Taxonomy" id="1348599"/>
    <lineage>
        <taxon>Eukaryota</taxon>
        <taxon>Metazoa</taxon>
        <taxon>Ecdysozoa</taxon>
        <taxon>Arthropoda</taxon>
        <taxon>Hexapoda</taxon>
        <taxon>Insecta</taxon>
        <taxon>Pterygota</taxon>
        <taxon>Neoptera</taxon>
        <taxon>Endopterygota</taxon>
        <taxon>Hymenoptera</taxon>
        <taxon>Apocrita</taxon>
        <taxon>Aculeata</taxon>
        <taxon>Vespoidea</taxon>
        <taxon>Vespidae</taxon>
        <taxon>Eumeninae</taxon>
        <taxon>Odynerus</taxon>
    </lineage>
</organism>
<dbReference type="InterPro" id="IPR008983">
    <property type="entry name" value="Tumour_necrosis_fac-like_dom"/>
</dbReference>
<dbReference type="PROSITE" id="PS50049">
    <property type="entry name" value="THD_2"/>
    <property type="match status" value="1"/>
</dbReference>
<evidence type="ECO:0000256" key="7">
    <source>
        <dbReference type="SAM" id="MobiDB-lite"/>
    </source>
</evidence>
<name>A0AAD9VVM1_9HYME</name>
<dbReference type="GO" id="GO:0005125">
    <property type="term" value="F:cytokine activity"/>
    <property type="evidence" value="ECO:0007669"/>
    <property type="project" value="UniProtKB-KW"/>
</dbReference>
<evidence type="ECO:0000256" key="2">
    <source>
        <dbReference type="ARBA" id="ARBA00008670"/>
    </source>
</evidence>
<dbReference type="Proteomes" id="UP001258017">
    <property type="component" value="Unassembled WGS sequence"/>
</dbReference>
<keyword evidence="11" id="KW-1185">Reference proteome</keyword>
<evidence type="ECO:0000259" key="9">
    <source>
        <dbReference type="PROSITE" id="PS50049"/>
    </source>
</evidence>
<dbReference type="GO" id="GO:0005164">
    <property type="term" value="F:tumor necrosis factor receptor binding"/>
    <property type="evidence" value="ECO:0007669"/>
    <property type="project" value="InterPro"/>
</dbReference>
<dbReference type="InterPro" id="IPR006052">
    <property type="entry name" value="TNF_dom"/>
</dbReference>
<dbReference type="PROSITE" id="PS00251">
    <property type="entry name" value="THD_1"/>
    <property type="match status" value="1"/>
</dbReference>
<dbReference type="PANTHER" id="PTHR15151">
    <property type="entry name" value="PROTEIN EIGER"/>
    <property type="match status" value="1"/>
</dbReference>
<evidence type="ECO:0000256" key="8">
    <source>
        <dbReference type="SAM" id="Phobius"/>
    </source>
</evidence>
<evidence type="ECO:0000256" key="3">
    <source>
        <dbReference type="ARBA" id="ARBA00022514"/>
    </source>
</evidence>
<evidence type="ECO:0000256" key="1">
    <source>
        <dbReference type="ARBA" id="ARBA00004613"/>
    </source>
</evidence>
<comment type="caution">
    <text evidence="10">The sequence shown here is derived from an EMBL/GenBank/DDBJ whole genome shotgun (WGS) entry which is preliminary data.</text>
</comment>
<proteinExistence type="inferred from homology"/>
<feature type="compositionally biased region" description="Basic residues" evidence="7">
    <location>
        <begin position="270"/>
        <end position="286"/>
    </location>
</feature>